<feature type="region of interest" description="Disordered" evidence="12">
    <location>
        <begin position="1"/>
        <end position="31"/>
    </location>
</feature>
<comment type="similarity">
    <text evidence="2 11">Belongs to the ATPase e subunit family.</text>
</comment>
<evidence type="ECO:0000256" key="1">
    <source>
        <dbReference type="ARBA" id="ARBA00004273"/>
    </source>
</evidence>
<reference evidence="13 14" key="1">
    <citation type="journal article" date="2018" name="New Phytol.">
        <title>Phylogenomics of Endogonaceae and evolution of mycorrhizas within Mucoromycota.</title>
        <authorList>
            <person name="Chang Y."/>
            <person name="Desiro A."/>
            <person name="Na H."/>
            <person name="Sandor L."/>
            <person name="Lipzen A."/>
            <person name="Clum A."/>
            <person name="Barry K."/>
            <person name="Grigoriev I.V."/>
            <person name="Martin F.M."/>
            <person name="Stajich J.E."/>
            <person name="Smith M.E."/>
            <person name="Bonito G."/>
            <person name="Spatafora J.W."/>
        </authorList>
    </citation>
    <scope>NUCLEOTIDE SEQUENCE [LARGE SCALE GENOMIC DNA]</scope>
    <source>
        <strain evidence="13 14">AD002</strain>
    </source>
</reference>
<keyword evidence="6 11" id="KW-0999">Mitochondrion inner membrane</keyword>
<accession>A0A433QM77</accession>
<keyword evidence="7 11" id="KW-0406">Ion transport</keyword>
<evidence type="ECO:0000256" key="4">
    <source>
        <dbReference type="ARBA" id="ARBA00022547"/>
    </source>
</evidence>
<evidence type="ECO:0000313" key="13">
    <source>
        <dbReference type="EMBL" id="RUS30903.1"/>
    </source>
</evidence>
<keyword evidence="3 11" id="KW-0813">Transport</keyword>
<dbReference type="Proteomes" id="UP000274822">
    <property type="component" value="Unassembled WGS sequence"/>
</dbReference>
<dbReference type="GO" id="GO:0015986">
    <property type="term" value="P:proton motive force-driven ATP synthesis"/>
    <property type="evidence" value="ECO:0007669"/>
    <property type="project" value="InterPro"/>
</dbReference>
<evidence type="ECO:0000256" key="8">
    <source>
        <dbReference type="ARBA" id="ARBA00023128"/>
    </source>
</evidence>
<organism evidence="13 14">
    <name type="scientific">Jimgerdemannia flammicorona</name>
    <dbReference type="NCBI Taxonomy" id="994334"/>
    <lineage>
        <taxon>Eukaryota</taxon>
        <taxon>Fungi</taxon>
        <taxon>Fungi incertae sedis</taxon>
        <taxon>Mucoromycota</taxon>
        <taxon>Mucoromycotina</taxon>
        <taxon>Endogonomycetes</taxon>
        <taxon>Endogonales</taxon>
        <taxon>Endogonaceae</taxon>
        <taxon>Jimgerdemannia</taxon>
    </lineage>
</organism>
<evidence type="ECO:0000313" key="14">
    <source>
        <dbReference type="Proteomes" id="UP000274822"/>
    </source>
</evidence>
<comment type="caution">
    <text evidence="13">The sequence shown here is derived from an EMBL/GenBank/DDBJ whole genome shotgun (WGS) entry which is preliminary data.</text>
</comment>
<keyword evidence="8 11" id="KW-0496">Mitochondrion</keyword>
<keyword evidence="4 11" id="KW-0138">CF(0)</keyword>
<name>A0A433QM77_9FUNG</name>
<proteinExistence type="inferred from homology"/>
<keyword evidence="10 11" id="KW-0066">ATP synthesis</keyword>
<dbReference type="GO" id="GO:0045259">
    <property type="term" value="C:proton-transporting ATP synthase complex"/>
    <property type="evidence" value="ECO:0007669"/>
    <property type="project" value="UniProtKB-UniRule"/>
</dbReference>
<evidence type="ECO:0000256" key="11">
    <source>
        <dbReference type="RuleBase" id="RU367005"/>
    </source>
</evidence>
<dbReference type="GO" id="GO:0005743">
    <property type="term" value="C:mitochondrial inner membrane"/>
    <property type="evidence" value="ECO:0007669"/>
    <property type="project" value="UniProtKB-SubCell"/>
</dbReference>
<evidence type="ECO:0000256" key="7">
    <source>
        <dbReference type="ARBA" id="ARBA00023065"/>
    </source>
</evidence>
<evidence type="ECO:0000256" key="3">
    <source>
        <dbReference type="ARBA" id="ARBA00022448"/>
    </source>
</evidence>
<dbReference type="Pfam" id="PF05680">
    <property type="entry name" value="ATP-synt_E"/>
    <property type="match status" value="1"/>
</dbReference>
<evidence type="ECO:0000256" key="10">
    <source>
        <dbReference type="ARBA" id="ARBA00023310"/>
    </source>
</evidence>
<evidence type="ECO:0000256" key="2">
    <source>
        <dbReference type="ARBA" id="ARBA00007333"/>
    </source>
</evidence>
<evidence type="ECO:0000256" key="12">
    <source>
        <dbReference type="SAM" id="MobiDB-lite"/>
    </source>
</evidence>
<keyword evidence="14" id="KW-1185">Reference proteome</keyword>
<gene>
    <name evidence="13" type="ORF">BC938DRAFT_478792</name>
</gene>
<keyword evidence="9" id="KW-0472">Membrane</keyword>
<evidence type="ECO:0000256" key="9">
    <source>
        <dbReference type="ARBA" id="ARBA00023136"/>
    </source>
</evidence>
<comment type="subunit">
    <text evidence="11">F-type ATPases have 2 components, CF(1) - the catalytic core - and CF(0) - the membrane proton channel. CF(1) and CF(0) have multiple subunits.</text>
</comment>
<evidence type="ECO:0000256" key="5">
    <source>
        <dbReference type="ARBA" id="ARBA00022781"/>
    </source>
</evidence>
<protein>
    <recommendedName>
        <fullName evidence="11">ATP synthase F(0) complex subunit e, mitochondrial</fullName>
    </recommendedName>
</protein>
<comment type="subcellular location">
    <subcellularLocation>
        <location evidence="1 11">Mitochondrion inner membrane</location>
    </subcellularLocation>
</comment>
<sequence length="110" mass="12110">MASAVRNVGTHRTHPPLVFPQPDPHTNAPKPQVARWSALGLGLVYGFWHNSSLHKAIPVKEAQHVYNHKVDLINQAKAAYAKKQPTSGGSRSLLLFRYIHCDLSAVALVI</sequence>
<dbReference type="EMBL" id="RBNJ01003456">
    <property type="protein sequence ID" value="RUS30903.1"/>
    <property type="molecule type" value="Genomic_DNA"/>
</dbReference>
<evidence type="ECO:0000256" key="6">
    <source>
        <dbReference type="ARBA" id="ARBA00022792"/>
    </source>
</evidence>
<dbReference type="GO" id="GO:0015078">
    <property type="term" value="F:proton transmembrane transporter activity"/>
    <property type="evidence" value="ECO:0007669"/>
    <property type="project" value="InterPro"/>
</dbReference>
<comment type="function">
    <text evidence="11">Subunit e, of the mitochondrial membrane ATP synthase complex (F(1)F(0) ATP synthase or Complex V) that produces ATP from ADP in the presence of a proton gradient across the membrane which is generated by electron transport complexes of the respiratory chain. ATP synthase complex consist of a soluble F(1) head domain - the catalytic core - and a membrane F(1) domain - the membrane proton channel. These two domains are linked by a central stalk rotating inside the F(1) region and a stationary peripheral stalk. During catalysis, ATP synthesis in the catalytic domain of F(1) is coupled via a rotary mechanism of the central stalk subunits to proton translocation. In vivo, can only synthesize ATP although its ATP hydrolase activity can be activated artificially in vitro. Part of the complex F(0) domain.</text>
</comment>
<dbReference type="InterPro" id="IPR008386">
    <property type="entry name" value="ATP_synth_F0_esu_mt"/>
</dbReference>
<dbReference type="AlphaFoldDB" id="A0A433QM77"/>
<keyword evidence="5 11" id="KW-0375">Hydrogen ion transport</keyword>